<keyword evidence="2" id="KW-0805">Transcription regulation</keyword>
<evidence type="ECO:0000256" key="5">
    <source>
        <dbReference type="PROSITE-ProRule" id="PRU00335"/>
    </source>
</evidence>
<dbReference type="PANTHER" id="PTHR30055:SF148">
    <property type="entry name" value="TETR-FAMILY TRANSCRIPTIONAL REGULATOR"/>
    <property type="match status" value="1"/>
</dbReference>
<dbReference type="GO" id="GO:0003700">
    <property type="term" value="F:DNA-binding transcription factor activity"/>
    <property type="evidence" value="ECO:0007669"/>
    <property type="project" value="TreeGrafter"/>
</dbReference>
<dbReference type="PROSITE" id="PS01081">
    <property type="entry name" value="HTH_TETR_1"/>
    <property type="match status" value="1"/>
</dbReference>
<geneLocation type="plasmid" evidence="8">
    <name>pjcm18538 dna</name>
</geneLocation>
<dbReference type="SUPFAM" id="SSF48498">
    <property type="entry name" value="Tetracyclin repressor-like, C-terminal domain"/>
    <property type="match status" value="1"/>
</dbReference>
<evidence type="ECO:0000259" key="6">
    <source>
        <dbReference type="PROSITE" id="PS50977"/>
    </source>
</evidence>
<keyword evidence="4" id="KW-0804">Transcription</keyword>
<evidence type="ECO:0000256" key="4">
    <source>
        <dbReference type="ARBA" id="ARBA00023163"/>
    </source>
</evidence>
<dbReference type="FunFam" id="1.10.10.60:FF:000141">
    <property type="entry name" value="TetR family transcriptional regulator"/>
    <property type="match status" value="1"/>
</dbReference>
<dbReference type="PANTHER" id="PTHR30055">
    <property type="entry name" value="HTH-TYPE TRANSCRIPTIONAL REGULATOR RUTR"/>
    <property type="match status" value="1"/>
</dbReference>
<dbReference type="GO" id="GO:0045892">
    <property type="term" value="P:negative regulation of DNA-templated transcription"/>
    <property type="evidence" value="ECO:0007669"/>
    <property type="project" value="UniProtKB-ARBA"/>
</dbReference>
<evidence type="ECO:0000256" key="2">
    <source>
        <dbReference type="ARBA" id="ARBA00023015"/>
    </source>
</evidence>
<dbReference type="InterPro" id="IPR009057">
    <property type="entry name" value="Homeodomain-like_sf"/>
</dbReference>
<comment type="subunit">
    <text evidence="1">Homodimer.</text>
</comment>
<dbReference type="Gene3D" id="1.10.10.60">
    <property type="entry name" value="Homeodomain-like"/>
    <property type="match status" value="1"/>
</dbReference>
<dbReference type="InterPro" id="IPR050109">
    <property type="entry name" value="HTH-type_TetR-like_transc_reg"/>
</dbReference>
<dbReference type="Gene3D" id="1.10.357.10">
    <property type="entry name" value="Tetracycline Repressor, domain 2"/>
    <property type="match status" value="1"/>
</dbReference>
<feature type="DNA-binding region" description="H-T-H motif" evidence="5">
    <location>
        <begin position="36"/>
        <end position="55"/>
    </location>
</feature>
<evidence type="ECO:0000256" key="3">
    <source>
        <dbReference type="ARBA" id="ARBA00023125"/>
    </source>
</evidence>
<accession>A0A7I7S4X0</accession>
<keyword evidence="8" id="KW-1185">Reference proteome</keyword>
<dbReference type="Pfam" id="PF16859">
    <property type="entry name" value="TetR_C_11"/>
    <property type="match status" value="1"/>
</dbReference>
<dbReference type="AlphaFoldDB" id="A0A7I7S4X0"/>
<feature type="domain" description="HTH tetR-type" evidence="6">
    <location>
        <begin position="13"/>
        <end position="73"/>
    </location>
</feature>
<evidence type="ECO:0000256" key="1">
    <source>
        <dbReference type="ARBA" id="ARBA00011738"/>
    </source>
</evidence>
<dbReference type="RefSeq" id="WP_163922067.1">
    <property type="nucleotide sequence ID" value="NZ_AP022593.1"/>
</dbReference>
<dbReference type="InterPro" id="IPR001647">
    <property type="entry name" value="HTH_TetR"/>
</dbReference>
<evidence type="ECO:0000313" key="7">
    <source>
        <dbReference type="EMBL" id="BBY51441.1"/>
    </source>
</evidence>
<dbReference type="Pfam" id="PF00440">
    <property type="entry name" value="TetR_N"/>
    <property type="match status" value="1"/>
</dbReference>
<dbReference type="InterPro" id="IPR023772">
    <property type="entry name" value="DNA-bd_HTH_TetR-type_CS"/>
</dbReference>
<dbReference type="PRINTS" id="PR00455">
    <property type="entry name" value="HTHTETR"/>
</dbReference>
<name>A0A7I7S4X0_9MYCO</name>
<organism evidence="7 8">
    <name type="scientific">Mycolicibacterium arabiense</name>
    <dbReference type="NCBI Taxonomy" id="1286181"/>
    <lineage>
        <taxon>Bacteria</taxon>
        <taxon>Bacillati</taxon>
        <taxon>Actinomycetota</taxon>
        <taxon>Actinomycetes</taxon>
        <taxon>Mycobacteriales</taxon>
        <taxon>Mycobacteriaceae</taxon>
        <taxon>Mycolicibacterium</taxon>
    </lineage>
</organism>
<keyword evidence="3 5" id="KW-0238">DNA-binding</keyword>
<dbReference type="GO" id="GO:0000976">
    <property type="term" value="F:transcription cis-regulatory region binding"/>
    <property type="evidence" value="ECO:0007669"/>
    <property type="project" value="TreeGrafter"/>
</dbReference>
<sequence>MTAEPTRGRPRDPRTQSAILAAARTMLSTVGYEQTSMDAIAREAGVSRPTIYRRWPSKAHVVFDAVFGEADVDEVLANTGDFETDLREFVRAVCEFWRDPVVAAATMGILADRHRDPALSIRTQQLLDEHTRSRFAALVHSGVDQGAVARDVDVDMLWQALVGTSLYAVQVQLFEDVDDLAGRLCALAMQGASTRKEKR</sequence>
<evidence type="ECO:0000313" key="8">
    <source>
        <dbReference type="Proteomes" id="UP000467428"/>
    </source>
</evidence>
<dbReference type="InterPro" id="IPR036271">
    <property type="entry name" value="Tet_transcr_reg_TetR-rel_C_sf"/>
</dbReference>
<dbReference type="KEGG" id="marz:MARA_49090"/>
<dbReference type="EMBL" id="AP022593">
    <property type="protein sequence ID" value="BBY51441.1"/>
    <property type="molecule type" value="Genomic_DNA"/>
</dbReference>
<dbReference type="InterPro" id="IPR011075">
    <property type="entry name" value="TetR_C"/>
</dbReference>
<dbReference type="PROSITE" id="PS50977">
    <property type="entry name" value="HTH_TETR_2"/>
    <property type="match status" value="1"/>
</dbReference>
<reference evidence="7 8" key="1">
    <citation type="journal article" date="2019" name="Emerg. Microbes Infect.">
        <title>Comprehensive subspecies identification of 175 nontuberculous mycobacteria species based on 7547 genomic profiles.</title>
        <authorList>
            <person name="Matsumoto Y."/>
            <person name="Kinjo T."/>
            <person name="Motooka D."/>
            <person name="Nabeya D."/>
            <person name="Jung N."/>
            <person name="Uechi K."/>
            <person name="Horii T."/>
            <person name="Iida T."/>
            <person name="Fujita J."/>
            <person name="Nakamura S."/>
        </authorList>
    </citation>
    <scope>NUCLEOTIDE SEQUENCE [LARGE SCALE GENOMIC DNA]</scope>
    <source>
        <strain evidence="7 8">JCM 18538</strain>
    </source>
</reference>
<dbReference type="SUPFAM" id="SSF46689">
    <property type="entry name" value="Homeodomain-like"/>
    <property type="match status" value="1"/>
</dbReference>
<protein>
    <submittedName>
        <fullName evidence="7">TetR family transcriptional regulator</fullName>
    </submittedName>
</protein>
<proteinExistence type="predicted"/>
<gene>
    <name evidence="7" type="ORF">MARA_49090</name>
</gene>
<dbReference type="Proteomes" id="UP000467428">
    <property type="component" value="Chromosome"/>
</dbReference>